<dbReference type="InterPro" id="IPR018957">
    <property type="entry name" value="Znf_C3HC4_RING-type"/>
</dbReference>
<feature type="compositionally biased region" description="Basic and acidic residues" evidence="6">
    <location>
        <begin position="503"/>
        <end position="530"/>
    </location>
</feature>
<evidence type="ECO:0000313" key="10">
    <source>
        <dbReference type="Proteomes" id="UP000266234"/>
    </source>
</evidence>
<proteinExistence type="predicted"/>
<evidence type="ECO:0000256" key="3">
    <source>
        <dbReference type="ARBA" id="ARBA00022833"/>
    </source>
</evidence>
<dbReference type="InterPro" id="IPR001293">
    <property type="entry name" value="Znf_TRAF"/>
</dbReference>
<keyword evidence="3 4" id="KW-0862">Zinc</keyword>
<evidence type="ECO:0000256" key="2">
    <source>
        <dbReference type="ARBA" id="ARBA00022771"/>
    </source>
</evidence>
<keyword evidence="1 4" id="KW-0479">Metal-binding</keyword>
<sequence length="530" mass="59341">MATPPPSAATTTTAALRDSQQPTPTPSSSSAAPPTLLTSASESSDDGIHLSPAAARRFARRNLRRQSPTPDLVTSLVRPPSPDTFYIGAQIPHQIRPDVRARMDPTYSSGLLIPNVDSDRRTGPMVSPHLSSLGIPKRYGGNCVFDMYSLTYVTEPDPNLLCPICHDPLVDPVTTPCDHTFCYRCLRQSIDSSPSGTACPIDREPLAWPNCFSAPRLIRTQLNNLKVKCPYHARGCKSEVRREVVEVHATTQCRFKDFTCPGADCEKRLRSKPTDDTCPHKEDKCQHCKSSFDAPDRELHLLSCPMSKTRCETCWKLVYRSQTKAHDELECEGAIVNCQYSEFGCPARVMRGQMDAHTLGCAFHPETPSGMIIRSQREIIQSYTDLGQQVQQLQNRQDETNQRITEFNSTLSRRGVGESVVGDNRTMQDLDAGFEEVHQNLTHLEARQSMWTINQIMPIREEVTELRNNINMIRMHVNWLLNRSREEGRIRAAASSGSTATLQRDRSVEGPRLSERRRSASVEGADLPRL</sequence>
<dbReference type="OrthoDB" id="1630758at2759"/>
<protein>
    <recommendedName>
        <fullName evidence="11">Traf-type zinc finger</fullName>
    </recommendedName>
</protein>
<dbReference type="PROSITE" id="PS50145">
    <property type="entry name" value="ZF_TRAF"/>
    <property type="match status" value="1"/>
</dbReference>
<reference evidence="9 10" key="1">
    <citation type="journal article" date="2018" name="PLoS Pathog.">
        <title>Evolution of structural diversity of trichothecenes, a family of toxins produced by plant pathogenic and entomopathogenic fungi.</title>
        <authorList>
            <person name="Proctor R.H."/>
            <person name="McCormick S.P."/>
            <person name="Kim H.S."/>
            <person name="Cardoza R.E."/>
            <person name="Stanley A.M."/>
            <person name="Lindo L."/>
            <person name="Kelly A."/>
            <person name="Brown D.W."/>
            <person name="Lee T."/>
            <person name="Vaughan M.M."/>
            <person name="Alexander N.J."/>
            <person name="Busman M."/>
            <person name="Gutierrez S."/>
        </authorList>
    </citation>
    <scope>NUCLEOTIDE SEQUENCE [LARGE SCALE GENOMIC DNA]</scope>
    <source>
        <strain evidence="9 10">NRRL 20695</strain>
    </source>
</reference>
<feature type="compositionally biased region" description="Low complexity" evidence="6">
    <location>
        <begin position="8"/>
        <end position="41"/>
    </location>
</feature>
<evidence type="ECO:0000256" key="6">
    <source>
        <dbReference type="SAM" id="MobiDB-lite"/>
    </source>
</evidence>
<dbReference type="SMART" id="SM00184">
    <property type="entry name" value="RING"/>
    <property type="match status" value="1"/>
</dbReference>
<evidence type="ECO:0000256" key="1">
    <source>
        <dbReference type="ARBA" id="ARBA00022723"/>
    </source>
</evidence>
<dbReference type="SUPFAM" id="SSF49599">
    <property type="entry name" value="TRAF domain-like"/>
    <property type="match status" value="1"/>
</dbReference>
<dbReference type="PANTHER" id="PTHR10131">
    <property type="entry name" value="TNF RECEPTOR ASSOCIATED FACTOR"/>
    <property type="match status" value="1"/>
</dbReference>
<keyword evidence="10" id="KW-1185">Reference proteome</keyword>
<organism evidence="9 10">
    <name type="scientific">Fusarium longipes</name>
    <dbReference type="NCBI Taxonomy" id="694270"/>
    <lineage>
        <taxon>Eukaryota</taxon>
        <taxon>Fungi</taxon>
        <taxon>Dikarya</taxon>
        <taxon>Ascomycota</taxon>
        <taxon>Pezizomycotina</taxon>
        <taxon>Sordariomycetes</taxon>
        <taxon>Hypocreomycetidae</taxon>
        <taxon>Hypocreales</taxon>
        <taxon>Nectriaceae</taxon>
        <taxon>Fusarium</taxon>
    </lineage>
</organism>
<comment type="caution">
    <text evidence="9">The sequence shown here is derived from an EMBL/GenBank/DDBJ whole genome shotgun (WGS) entry which is preliminary data.</text>
</comment>
<evidence type="ECO:0000313" key="9">
    <source>
        <dbReference type="EMBL" id="RGP64103.1"/>
    </source>
</evidence>
<dbReference type="SUPFAM" id="SSF57850">
    <property type="entry name" value="RING/U-box"/>
    <property type="match status" value="1"/>
</dbReference>
<evidence type="ECO:0000259" key="7">
    <source>
        <dbReference type="PROSITE" id="PS50089"/>
    </source>
</evidence>
<feature type="region of interest" description="Disordered" evidence="6">
    <location>
        <begin position="60"/>
        <end position="79"/>
    </location>
</feature>
<feature type="domain" description="TRAF-type" evidence="8">
    <location>
        <begin position="300"/>
        <end position="345"/>
    </location>
</feature>
<feature type="coiled-coil region" evidence="5">
    <location>
        <begin position="383"/>
        <end position="410"/>
    </location>
</feature>
<dbReference type="PROSITE" id="PS50089">
    <property type="entry name" value="ZF_RING_2"/>
    <property type="match status" value="1"/>
</dbReference>
<dbReference type="Proteomes" id="UP000266234">
    <property type="component" value="Unassembled WGS sequence"/>
</dbReference>
<feature type="region of interest" description="Disordered" evidence="6">
    <location>
        <begin position="491"/>
        <end position="530"/>
    </location>
</feature>
<gene>
    <name evidence="9" type="ORF">FLONG3_9649</name>
</gene>
<evidence type="ECO:0000259" key="8">
    <source>
        <dbReference type="PROSITE" id="PS50145"/>
    </source>
</evidence>
<dbReference type="AlphaFoldDB" id="A0A395RVG5"/>
<dbReference type="Gene3D" id="3.30.40.10">
    <property type="entry name" value="Zinc/RING finger domain, C3HC4 (zinc finger)"/>
    <property type="match status" value="2"/>
</dbReference>
<name>A0A395RVG5_9HYPO</name>
<keyword evidence="2 4" id="KW-0863">Zinc-finger</keyword>
<dbReference type="EMBL" id="PXOG01000257">
    <property type="protein sequence ID" value="RGP64103.1"/>
    <property type="molecule type" value="Genomic_DNA"/>
</dbReference>
<evidence type="ECO:0008006" key="11">
    <source>
        <dbReference type="Google" id="ProtNLM"/>
    </source>
</evidence>
<dbReference type="PROSITE" id="PS00518">
    <property type="entry name" value="ZF_RING_1"/>
    <property type="match status" value="1"/>
</dbReference>
<dbReference type="InterPro" id="IPR013083">
    <property type="entry name" value="Znf_RING/FYVE/PHD"/>
</dbReference>
<dbReference type="InterPro" id="IPR017907">
    <property type="entry name" value="Znf_RING_CS"/>
</dbReference>
<feature type="region of interest" description="Disordered" evidence="6">
    <location>
        <begin position="1"/>
        <end position="48"/>
    </location>
</feature>
<dbReference type="InterPro" id="IPR001841">
    <property type="entry name" value="Znf_RING"/>
</dbReference>
<keyword evidence="5" id="KW-0175">Coiled coil</keyword>
<dbReference type="PANTHER" id="PTHR10131:SF94">
    <property type="entry name" value="TNF RECEPTOR-ASSOCIATED FACTOR 4"/>
    <property type="match status" value="1"/>
</dbReference>
<dbReference type="GO" id="GO:0008270">
    <property type="term" value="F:zinc ion binding"/>
    <property type="evidence" value="ECO:0007669"/>
    <property type="project" value="UniProtKB-KW"/>
</dbReference>
<feature type="domain" description="RING-type" evidence="7">
    <location>
        <begin position="162"/>
        <end position="203"/>
    </location>
</feature>
<dbReference type="STRING" id="694270.A0A395RVG5"/>
<evidence type="ECO:0000256" key="5">
    <source>
        <dbReference type="SAM" id="Coils"/>
    </source>
</evidence>
<accession>A0A395RVG5</accession>
<dbReference type="Pfam" id="PF02176">
    <property type="entry name" value="zf-TRAF"/>
    <property type="match status" value="1"/>
</dbReference>
<feature type="zinc finger region" description="TRAF-type" evidence="4">
    <location>
        <begin position="300"/>
        <end position="345"/>
    </location>
</feature>
<evidence type="ECO:0000256" key="4">
    <source>
        <dbReference type="PROSITE-ProRule" id="PRU00207"/>
    </source>
</evidence>
<dbReference type="Pfam" id="PF00097">
    <property type="entry name" value="zf-C3HC4"/>
    <property type="match status" value="1"/>
</dbReference>